<organism evidence="2 3">
    <name type="scientific">Sporothrix schenckii 1099-18</name>
    <dbReference type="NCBI Taxonomy" id="1397361"/>
    <lineage>
        <taxon>Eukaryota</taxon>
        <taxon>Fungi</taxon>
        <taxon>Dikarya</taxon>
        <taxon>Ascomycota</taxon>
        <taxon>Pezizomycotina</taxon>
        <taxon>Sordariomycetes</taxon>
        <taxon>Sordariomycetidae</taxon>
        <taxon>Ophiostomatales</taxon>
        <taxon>Ophiostomataceae</taxon>
        <taxon>Sporothrix</taxon>
    </lineage>
</organism>
<evidence type="ECO:0000313" key="2">
    <source>
        <dbReference type="EMBL" id="KJR83357.1"/>
    </source>
</evidence>
<accession>A0A0F2M0X6</accession>
<dbReference type="PANTHER" id="PTHR12840">
    <property type="entry name" value="NADH-UBIQUINONE OXIDOREDUCTASE ASHI SUBUNIT"/>
    <property type="match status" value="1"/>
</dbReference>
<dbReference type="InterPro" id="IPR008699">
    <property type="entry name" value="NDUFB8"/>
</dbReference>
<dbReference type="Proteomes" id="UP000033710">
    <property type="component" value="Unassembled WGS sequence"/>
</dbReference>
<dbReference type="KEGG" id="ssck:SPSK_04574"/>
<dbReference type="EMBL" id="AXCR01000010">
    <property type="protein sequence ID" value="KJR83357.1"/>
    <property type="molecule type" value="Genomic_DNA"/>
</dbReference>
<evidence type="ECO:0000313" key="3">
    <source>
        <dbReference type="Proteomes" id="UP000033710"/>
    </source>
</evidence>
<dbReference type="AlphaFoldDB" id="A0A0F2M0X6"/>
<dbReference type="GeneID" id="27666653"/>
<sequence>MLPRRVVPATPLRRAALAAARRTLLPAVQQRTFIPESINGRRVIDEKYPEAPRLTEAEDPLMNGGFVQPAPVKRQFRDPHGDWWDKQERRNYNEPVHEDYDQLGMFTPYEYTWTTTGKGLAQIGAFLVVFLAVVYTVKETYPDRVTVPRTFEGGLERELGGPGALRARSPEDEAAEEV</sequence>
<dbReference type="GO" id="GO:0005739">
    <property type="term" value="C:mitochondrion"/>
    <property type="evidence" value="ECO:0007669"/>
    <property type="project" value="InterPro"/>
</dbReference>
<evidence type="ECO:0000256" key="1">
    <source>
        <dbReference type="SAM" id="MobiDB-lite"/>
    </source>
</evidence>
<dbReference type="PANTHER" id="PTHR12840:SF1">
    <property type="entry name" value="NADH DEHYDROGENASE [UBIQUINONE] 1 BETA SUBCOMPLEX SUBUNIT 8, MITOCHONDRIAL"/>
    <property type="match status" value="1"/>
</dbReference>
<dbReference type="Pfam" id="PF05821">
    <property type="entry name" value="NDUF_B8"/>
    <property type="match status" value="1"/>
</dbReference>
<name>A0A0F2M0X6_SPOSC</name>
<dbReference type="RefSeq" id="XP_016586033.1">
    <property type="nucleotide sequence ID" value="XM_016731376.1"/>
</dbReference>
<dbReference type="VEuPathDB" id="FungiDB:SPSK_04574"/>
<reference evidence="2 3" key="2">
    <citation type="journal article" date="2015" name="Eukaryot. Cell">
        <title>Asexual propagation of a virulent clone complex in a human and feline outbreak of sporotrichosis.</title>
        <authorList>
            <person name="Teixeira Mde M."/>
            <person name="Rodrigues A.M."/>
            <person name="Tsui C.K."/>
            <person name="de Almeida L.G."/>
            <person name="Van Diepeningen A.D."/>
            <person name="van den Ende B.G."/>
            <person name="Fernandes G.F."/>
            <person name="Kano R."/>
            <person name="Hamelin R.C."/>
            <person name="Lopes-Bezerra L.M."/>
            <person name="Vasconcelos A.T."/>
            <person name="de Hoog S."/>
            <person name="de Camargo Z.P."/>
            <person name="Felipe M.S."/>
        </authorList>
    </citation>
    <scope>NUCLEOTIDE SEQUENCE [LARGE SCALE GENOMIC DNA]</scope>
    <source>
        <strain evidence="2 3">1099-18</strain>
    </source>
</reference>
<keyword evidence="2" id="KW-0830">Ubiquinone</keyword>
<comment type="caution">
    <text evidence="2">The sequence shown here is derived from an EMBL/GenBank/DDBJ whole genome shotgun (WGS) entry which is preliminary data.</text>
</comment>
<proteinExistence type="predicted"/>
<reference evidence="2 3" key="1">
    <citation type="journal article" date="2014" name="BMC Genomics">
        <title>Comparative genomics of the major fungal agents of human and animal Sporotrichosis: Sporothrix schenckii and Sporothrix brasiliensis.</title>
        <authorList>
            <person name="Teixeira M.M."/>
            <person name="de Almeida L.G."/>
            <person name="Kubitschek-Barreira P."/>
            <person name="Alves F.L."/>
            <person name="Kioshima E.S."/>
            <person name="Abadio A.K."/>
            <person name="Fernandes L."/>
            <person name="Derengowski L.S."/>
            <person name="Ferreira K.S."/>
            <person name="Souza R.C."/>
            <person name="Ruiz J.C."/>
            <person name="de Andrade N.C."/>
            <person name="Paes H.C."/>
            <person name="Nicola A.M."/>
            <person name="Albuquerque P."/>
            <person name="Gerber A.L."/>
            <person name="Martins V.P."/>
            <person name="Peconick L.D."/>
            <person name="Neto A.V."/>
            <person name="Chaucanez C.B."/>
            <person name="Silva P.A."/>
            <person name="Cunha O.L."/>
            <person name="de Oliveira F.F."/>
            <person name="dos Santos T.C."/>
            <person name="Barros A.L."/>
            <person name="Soares M.A."/>
            <person name="de Oliveira L.M."/>
            <person name="Marini M.M."/>
            <person name="Villalobos-Duno H."/>
            <person name="Cunha M.M."/>
            <person name="de Hoog S."/>
            <person name="da Silveira J.F."/>
            <person name="Henrissat B."/>
            <person name="Nino-Vega G.A."/>
            <person name="Cisalpino P.S."/>
            <person name="Mora-Montes H.M."/>
            <person name="Almeida S.R."/>
            <person name="Stajich J.E."/>
            <person name="Lopes-Bezerra L.M."/>
            <person name="Vasconcelos A.T."/>
            <person name="Felipe M.S."/>
        </authorList>
    </citation>
    <scope>NUCLEOTIDE SEQUENCE [LARGE SCALE GENOMIC DNA]</scope>
    <source>
        <strain evidence="2 3">1099-18</strain>
    </source>
</reference>
<dbReference type="OrthoDB" id="2014058at2759"/>
<gene>
    <name evidence="2" type="ORF">SPSK_04574</name>
</gene>
<feature type="region of interest" description="Disordered" evidence="1">
    <location>
        <begin position="156"/>
        <end position="178"/>
    </location>
</feature>
<protein>
    <submittedName>
        <fullName evidence="2">NADH dehydrogenase (Ubiquinone) 1 beta subcomplex 8</fullName>
    </submittedName>
</protein>